<evidence type="ECO:0000313" key="12">
    <source>
        <dbReference type="EMBL" id="GGG48446.1"/>
    </source>
</evidence>
<dbReference type="AlphaFoldDB" id="A0A917GJE7"/>
<reference evidence="12" key="2">
    <citation type="submission" date="2020-09" db="EMBL/GenBank/DDBJ databases">
        <authorList>
            <person name="Sun Q."/>
            <person name="Zhou Y."/>
        </authorList>
    </citation>
    <scope>NUCLEOTIDE SEQUENCE</scope>
    <source>
        <strain evidence="12">CGMCC 1.15425</strain>
    </source>
</reference>
<dbReference type="InterPro" id="IPR051472">
    <property type="entry name" value="T3SS_Stator/FliH"/>
</dbReference>
<evidence type="ECO:0000256" key="9">
    <source>
        <dbReference type="ARBA" id="ARBA00023225"/>
    </source>
</evidence>
<dbReference type="PANTHER" id="PTHR34982:SF1">
    <property type="entry name" value="FLAGELLAR ASSEMBLY PROTEIN FLIH"/>
    <property type="match status" value="1"/>
</dbReference>
<feature type="region of interest" description="Disordered" evidence="10">
    <location>
        <begin position="52"/>
        <end position="81"/>
    </location>
</feature>
<evidence type="ECO:0000256" key="5">
    <source>
        <dbReference type="ARBA" id="ARBA00022448"/>
    </source>
</evidence>
<gene>
    <name evidence="12" type="ORF">GCM10011403_01890</name>
</gene>
<dbReference type="GO" id="GO:0003774">
    <property type="term" value="F:cytoskeletal motor activity"/>
    <property type="evidence" value="ECO:0007669"/>
    <property type="project" value="InterPro"/>
</dbReference>
<dbReference type="EMBL" id="BMIY01000001">
    <property type="protein sequence ID" value="GGG48446.1"/>
    <property type="molecule type" value="Genomic_DNA"/>
</dbReference>
<keyword evidence="7" id="KW-1005">Bacterial flagellum biogenesis</keyword>
<dbReference type="RefSeq" id="WP_068812569.1">
    <property type="nucleotide sequence ID" value="NZ_BMIY01000001.1"/>
</dbReference>
<keyword evidence="9" id="KW-1006">Bacterial flagellum protein export</keyword>
<organism evidence="12 13">
    <name type="scientific">Pseudohongiella nitratireducens</name>
    <dbReference type="NCBI Taxonomy" id="1768907"/>
    <lineage>
        <taxon>Bacteria</taxon>
        <taxon>Pseudomonadati</taxon>
        <taxon>Pseudomonadota</taxon>
        <taxon>Gammaproteobacteria</taxon>
        <taxon>Pseudomonadales</taxon>
        <taxon>Pseudohongiellaceae</taxon>
        <taxon>Pseudohongiella</taxon>
    </lineage>
</organism>
<dbReference type="Proteomes" id="UP000627715">
    <property type="component" value="Unassembled WGS sequence"/>
</dbReference>
<evidence type="ECO:0000256" key="10">
    <source>
        <dbReference type="SAM" id="MobiDB-lite"/>
    </source>
</evidence>
<evidence type="ECO:0000256" key="1">
    <source>
        <dbReference type="ARBA" id="ARBA00003041"/>
    </source>
</evidence>
<evidence type="ECO:0000256" key="2">
    <source>
        <dbReference type="ARBA" id="ARBA00004496"/>
    </source>
</evidence>
<dbReference type="GO" id="GO:0044781">
    <property type="term" value="P:bacterial-type flagellum organization"/>
    <property type="evidence" value="ECO:0007669"/>
    <property type="project" value="UniProtKB-KW"/>
</dbReference>
<comment type="similarity">
    <text evidence="3">Belongs to the FliH family.</text>
</comment>
<sequence>MSMQRHIFDGVNRVSQKNLESQPVLAWVPPTIEKGGKLVQAVPRETSQFEQFVTQSSGDAAPDATASADKQSQGNVSPERYDAGYEQGLLLGRKEGLSKGMEEGQKAGYEEGYQQGLQAGQAEGLAQGEQQSQARIDQALQEQLQTLNALMTHLTHALNEQDYQLEQALLQLVKTVSKEVVGRDLSLDSSHIMQLIKQALGALPATREHVRIYVSQQDVELVMKAAEQGGENWRVIASNAIEPGGCRVETDHSLVDFTVAERFQQAISHVIDGRTAVAGKQSSISIPDGESWEAAPEPVVKPILSVSRDSEADKPEKMSEQAARLSDDWAGSDDD</sequence>
<evidence type="ECO:0000313" key="13">
    <source>
        <dbReference type="Proteomes" id="UP000627715"/>
    </source>
</evidence>
<accession>A0A917GJE7</accession>
<evidence type="ECO:0000256" key="6">
    <source>
        <dbReference type="ARBA" id="ARBA00022490"/>
    </source>
</evidence>
<evidence type="ECO:0000259" key="11">
    <source>
        <dbReference type="Pfam" id="PF02108"/>
    </source>
</evidence>
<keyword evidence="6" id="KW-0963">Cytoplasm</keyword>
<reference evidence="12" key="1">
    <citation type="journal article" date="2014" name="Int. J. Syst. Evol. Microbiol.">
        <title>Complete genome sequence of Corynebacterium casei LMG S-19264T (=DSM 44701T), isolated from a smear-ripened cheese.</title>
        <authorList>
            <consortium name="US DOE Joint Genome Institute (JGI-PGF)"/>
            <person name="Walter F."/>
            <person name="Albersmeier A."/>
            <person name="Kalinowski J."/>
            <person name="Ruckert C."/>
        </authorList>
    </citation>
    <scope>NUCLEOTIDE SEQUENCE</scope>
    <source>
        <strain evidence="12">CGMCC 1.15425</strain>
    </source>
</reference>
<dbReference type="GO" id="GO:0009288">
    <property type="term" value="C:bacterial-type flagellum"/>
    <property type="evidence" value="ECO:0007669"/>
    <property type="project" value="InterPro"/>
</dbReference>
<name>A0A917GJE7_9GAMM</name>
<dbReference type="GO" id="GO:0015031">
    <property type="term" value="P:protein transport"/>
    <property type="evidence" value="ECO:0007669"/>
    <property type="project" value="UniProtKB-KW"/>
</dbReference>
<proteinExistence type="inferred from homology"/>
<dbReference type="GO" id="GO:0005829">
    <property type="term" value="C:cytosol"/>
    <property type="evidence" value="ECO:0007669"/>
    <property type="project" value="TreeGrafter"/>
</dbReference>
<dbReference type="PANTHER" id="PTHR34982">
    <property type="entry name" value="YOP PROTEINS TRANSLOCATION PROTEIN L"/>
    <property type="match status" value="1"/>
</dbReference>
<evidence type="ECO:0000256" key="7">
    <source>
        <dbReference type="ARBA" id="ARBA00022795"/>
    </source>
</evidence>
<comment type="function">
    <text evidence="1">Needed for flagellar regrowth and assembly.</text>
</comment>
<evidence type="ECO:0000256" key="3">
    <source>
        <dbReference type="ARBA" id="ARBA00006602"/>
    </source>
</evidence>
<dbReference type="Pfam" id="PF02108">
    <property type="entry name" value="FliH"/>
    <property type="match status" value="1"/>
</dbReference>
<comment type="caution">
    <text evidence="12">The sequence shown here is derived from an EMBL/GenBank/DDBJ whole genome shotgun (WGS) entry which is preliminary data.</text>
</comment>
<keyword evidence="13" id="KW-1185">Reference proteome</keyword>
<dbReference type="SUPFAM" id="SSF160527">
    <property type="entry name" value="V-type ATPase subunit E-like"/>
    <property type="match status" value="1"/>
</dbReference>
<feature type="region of interest" description="Disordered" evidence="10">
    <location>
        <begin position="282"/>
        <end position="335"/>
    </location>
</feature>
<dbReference type="InterPro" id="IPR018035">
    <property type="entry name" value="Flagellar_FliH/T3SS_HrpE"/>
</dbReference>
<dbReference type="InterPro" id="IPR000563">
    <property type="entry name" value="Flag_FliH"/>
</dbReference>
<dbReference type="PRINTS" id="PR01003">
    <property type="entry name" value="FLGFLIH"/>
</dbReference>
<feature type="compositionally biased region" description="Basic and acidic residues" evidence="10">
    <location>
        <begin position="308"/>
        <end position="319"/>
    </location>
</feature>
<evidence type="ECO:0000256" key="4">
    <source>
        <dbReference type="ARBA" id="ARBA00016507"/>
    </source>
</evidence>
<keyword evidence="5" id="KW-0813">Transport</keyword>
<feature type="domain" description="Flagellar assembly protein FliH/Type III secretion system HrpE" evidence="11">
    <location>
        <begin position="142"/>
        <end position="265"/>
    </location>
</feature>
<dbReference type="GO" id="GO:0071973">
    <property type="term" value="P:bacterial-type flagellum-dependent cell motility"/>
    <property type="evidence" value="ECO:0007669"/>
    <property type="project" value="InterPro"/>
</dbReference>
<dbReference type="OrthoDB" id="8480773at2"/>
<keyword evidence="8" id="KW-0653">Protein transport</keyword>
<comment type="subcellular location">
    <subcellularLocation>
        <location evidence="2">Cytoplasm</location>
    </subcellularLocation>
</comment>
<protein>
    <recommendedName>
        <fullName evidence="4">Flagellar assembly protein FliH</fullName>
    </recommendedName>
</protein>
<evidence type="ECO:0000256" key="8">
    <source>
        <dbReference type="ARBA" id="ARBA00022927"/>
    </source>
</evidence>